<dbReference type="PANTHER" id="PTHR37489">
    <property type="entry name" value="DUF3500 DOMAIN-CONTAINING PROTEIN"/>
    <property type="match status" value="1"/>
</dbReference>
<reference evidence="3 4" key="1">
    <citation type="submission" date="2024-10" db="EMBL/GenBank/DDBJ databases">
        <title>The Natural Products Discovery Center: Release of the First 8490 Sequenced Strains for Exploring Actinobacteria Biosynthetic Diversity.</title>
        <authorList>
            <person name="Kalkreuter E."/>
            <person name="Kautsar S.A."/>
            <person name="Yang D."/>
            <person name="Bader C.D."/>
            <person name="Teijaro C.N."/>
            <person name="Fluegel L."/>
            <person name="Davis C.M."/>
            <person name="Simpson J.R."/>
            <person name="Lauterbach L."/>
            <person name="Steele A.D."/>
            <person name="Gui C."/>
            <person name="Meng S."/>
            <person name="Li G."/>
            <person name="Viehrig K."/>
            <person name="Ye F."/>
            <person name="Su P."/>
            <person name="Kiefer A.F."/>
            <person name="Nichols A."/>
            <person name="Cepeda A.J."/>
            <person name="Yan W."/>
            <person name="Fan B."/>
            <person name="Jiang Y."/>
            <person name="Adhikari A."/>
            <person name="Zheng C.-J."/>
            <person name="Schuster L."/>
            <person name="Cowan T.M."/>
            <person name="Smanski M.J."/>
            <person name="Chevrette M.G."/>
            <person name="De Carvalho L.P.S."/>
            <person name="Shen B."/>
        </authorList>
    </citation>
    <scope>NUCLEOTIDE SEQUENCE [LARGE SCALE GENOMIC DNA]</scope>
    <source>
        <strain evidence="3 4">NPDC006488</strain>
    </source>
</reference>
<evidence type="ECO:0000256" key="1">
    <source>
        <dbReference type="SAM" id="MobiDB-lite"/>
    </source>
</evidence>
<feature type="signal peptide" evidence="2">
    <location>
        <begin position="1"/>
        <end position="21"/>
    </location>
</feature>
<dbReference type="PANTHER" id="PTHR37489:SF1">
    <property type="entry name" value="DUF3500 DOMAIN-CONTAINING PROTEIN"/>
    <property type="match status" value="1"/>
</dbReference>
<comment type="caution">
    <text evidence="3">The sequence shown here is derived from an EMBL/GenBank/DDBJ whole genome shotgun (WGS) entry which is preliminary data.</text>
</comment>
<feature type="compositionally biased region" description="Polar residues" evidence="1">
    <location>
        <begin position="62"/>
        <end position="71"/>
    </location>
</feature>
<protein>
    <submittedName>
        <fullName evidence="3">DUF3500 domain-containing protein</fullName>
    </submittedName>
</protein>
<evidence type="ECO:0000313" key="4">
    <source>
        <dbReference type="Proteomes" id="UP001601303"/>
    </source>
</evidence>
<dbReference type="EMBL" id="JBIAHM010000007">
    <property type="protein sequence ID" value="MFE9601058.1"/>
    <property type="molecule type" value="Genomic_DNA"/>
</dbReference>
<evidence type="ECO:0000313" key="3">
    <source>
        <dbReference type="EMBL" id="MFE9601058.1"/>
    </source>
</evidence>
<keyword evidence="2" id="KW-0732">Signal</keyword>
<evidence type="ECO:0000256" key="2">
    <source>
        <dbReference type="SAM" id="SignalP"/>
    </source>
</evidence>
<proteinExistence type="predicted"/>
<feature type="compositionally biased region" description="Low complexity" evidence="1">
    <location>
        <begin position="22"/>
        <end position="60"/>
    </location>
</feature>
<dbReference type="RefSeq" id="WP_388107979.1">
    <property type="nucleotide sequence ID" value="NZ_JBIAHM010000007.1"/>
</dbReference>
<feature type="region of interest" description="Disordered" evidence="1">
    <location>
        <begin position="22"/>
        <end position="71"/>
    </location>
</feature>
<accession>A0ABW6M6W1</accession>
<gene>
    <name evidence="3" type="ORF">ACFYNQ_21130</name>
</gene>
<dbReference type="InterPro" id="IPR021889">
    <property type="entry name" value="DUF3500"/>
</dbReference>
<organism evidence="3 4">
    <name type="scientific">Streptomyces hokutonensis</name>
    <dbReference type="NCBI Taxonomy" id="1306990"/>
    <lineage>
        <taxon>Bacteria</taxon>
        <taxon>Bacillati</taxon>
        <taxon>Actinomycetota</taxon>
        <taxon>Actinomycetes</taxon>
        <taxon>Kitasatosporales</taxon>
        <taxon>Streptomycetaceae</taxon>
        <taxon>Streptomyces</taxon>
    </lineage>
</organism>
<dbReference type="Pfam" id="PF12006">
    <property type="entry name" value="DUF3500"/>
    <property type="match status" value="1"/>
</dbReference>
<name>A0ABW6M6W1_9ACTN</name>
<feature type="chain" id="PRO_5045577009" evidence="2">
    <location>
        <begin position="22"/>
        <end position="384"/>
    </location>
</feature>
<dbReference type="Proteomes" id="UP001601303">
    <property type="component" value="Unassembled WGS sequence"/>
</dbReference>
<sequence length="384" mass="39538">MGALAAATALLGGGLYANANAASVQSDPSSSASASDPGSPSQTTPGSASPSTPGSARPSAVVPSNSAGTGTSVSDVVDAANTFLDTLDDDQQADVLLDFTQANAVAWSNLSCGATCRVGIELSSLSDTQLAAAKAVVEAATGTGSDTGYDQISQILAADDVLGETDSSYSSGNYYLAFLGTPSTTGTWQLHFGGDQLAVNLTYKDGEVVGATPYFAGVEPVTWTDDDTTYAPLSGMHDGLVSMLEGLTDDELTEAKLSDTTTDVVLGPDDDGDFPTTKEGIAGSELTDDQQQLILDAITPWVEAADDTTAASTLSTYKSELDDTYISYSGTTDLDTAGDYVRIDGPGVWIEFSVEDGVVDTSRLGYSSVYRDHDTDYGGEFSFS</sequence>
<keyword evidence="4" id="KW-1185">Reference proteome</keyword>